<dbReference type="RefSeq" id="WP_075709981.1">
    <property type="nucleotide sequence ID" value="NZ_MJMJ01000034.1"/>
</dbReference>
<dbReference type="OrthoDB" id="6208912at2"/>
<name>A0A1Q9HCN6_9VIBR</name>
<feature type="domain" description="PilZ" evidence="1">
    <location>
        <begin position="468"/>
        <end position="554"/>
    </location>
</feature>
<organism evidence="2 3">
    <name type="scientific">Vibrio panuliri</name>
    <dbReference type="NCBI Taxonomy" id="1381081"/>
    <lineage>
        <taxon>Bacteria</taxon>
        <taxon>Pseudomonadati</taxon>
        <taxon>Pseudomonadota</taxon>
        <taxon>Gammaproteobacteria</taxon>
        <taxon>Vibrionales</taxon>
        <taxon>Vibrionaceae</taxon>
        <taxon>Vibrio</taxon>
    </lineage>
</organism>
<sequence length="780" mass="89292">MQQTEVLSIAEKLIPVYKTDDFELLLSKVTDGEPPSLKILVKMELKRLMTPCYRSIDLRGRVKGECREYELDGIIHWLDDVAFNTYHKNVRKFNGYTEGVFEALSNTRNSFKVMNQKGKPQGSDLTNTAITFNAEPIVMGYDLKRKENRLKLATQIVIHLSSDQLVHGVTVDISPSGGKFKVPSAFDYKLGEVITIHFVELARTSKIPGISQHVSYRIVGIDESFENDAVNFLRVLKVDDVELVNDIMTHCLQNDTQRARHDNQDKVIRARSRGYEHNYLKHTCNLPIFFSGHELKLVLMTENNHSIWQYWNDERNQLTLSNLFSPERMELMTKPGMRGSNSVLYTFKHQHAGKDLFFSMMIPEASRELRQLFWHVGAHRESWKVFRISVFELSSEERALFDDLPQESSELTQGLTHFAMLQEISDACSGQDYLLSEKPRLSTSELNQFRHKRNCSHVPVSLYFDAQNRRKEPRYQFRSPLFISSGEQQAAGVTLDISKHGLYIALSTPIELKAGDTCRINFNELQLYDKSLPLDNVPYKVIRISPGGKRVQLVIEDNVQTIKTMAFFGKLIEHNQTKLTATQETLPSHEMLENLHNILLDRMISTPLFVEKKGNSLKPKVIGVNYPLPAHLALFAKVGKNNRLSLETIYKGRTTTLLAAPMKRIEGAKPQAQELYISAIKFGTRLQTLQAKLCSEFESTKERIEFIKNSQNMGEFHALRICAAPVFDPITALLRKDLEELSTISMHQARSLEKEICTIVGYSEYIDVTEEVLIRLELTQ</sequence>
<proteinExistence type="predicted"/>
<comment type="caution">
    <text evidence="2">The sequence shown here is derived from an EMBL/GenBank/DDBJ whole genome shotgun (WGS) entry which is preliminary data.</text>
</comment>
<evidence type="ECO:0000259" key="1">
    <source>
        <dbReference type="Pfam" id="PF07238"/>
    </source>
</evidence>
<dbReference type="Proteomes" id="UP000186313">
    <property type="component" value="Unassembled WGS sequence"/>
</dbReference>
<dbReference type="Pfam" id="PF07238">
    <property type="entry name" value="PilZ"/>
    <property type="match status" value="2"/>
</dbReference>
<dbReference type="Gene3D" id="2.40.10.220">
    <property type="entry name" value="predicted glycosyltransferase like domains"/>
    <property type="match status" value="1"/>
</dbReference>
<protein>
    <submittedName>
        <fullName evidence="2">Pilus assembly protein PilZ</fullName>
    </submittedName>
</protein>
<accession>A0A1Q9HCN6</accession>
<evidence type="ECO:0000313" key="2">
    <source>
        <dbReference type="EMBL" id="OLQ87144.1"/>
    </source>
</evidence>
<gene>
    <name evidence="2" type="ORF">BIY22_11280</name>
</gene>
<feature type="domain" description="PilZ" evidence="1">
    <location>
        <begin position="144"/>
        <end position="226"/>
    </location>
</feature>
<dbReference type="EMBL" id="MJMJ01000034">
    <property type="protein sequence ID" value="OLQ87144.1"/>
    <property type="molecule type" value="Genomic_DNA"/>
</dbReference>
<dbReference type="InterPro" id="IPR009875">
    <property type="entry name" value="PilZ_domain"/>
</dbReference>
<dbReference type="AlphaFoldDB" id="A0A1Q9HCN6"/>
<dbReference type="GO" id="GO:0035438">
    <property type="term" value="F:cyclic-di-GMP binding"/>
    <property type="evidence" value="ECO:0007669"/>
    <property type="project" value="InterPro"/>
</dbReference>
<reference evidence="2 3" key="1">
    <citation type="submission" date="2016-09" db="EMBL/GenBank/DDBJ databases">
        <title>Genomic Taxonomy of the Vibrionaceae.</title>
        <authorList>
            <person name="Gonzalez-Castillo A."/>
            <person name="Gomez-Gil B."/>
            <person name="Enciso-Ibarra K."/>
        </authorList>
    </citation>
    <scope>NUCLEOTIDE SEQUENCE [LARGE SCALE GENOMIC DNA]</scope>
    <source>
        <strain evidence="2 3">CAIM 703</strain>
    </source>
</reference>
<evidence type="ECO:0000313" key="3">
    <source>
        <dbReference type="Proteomes" id="UP000186313"/>
    </source>
</evidence>
<dbReference type="STRING" id="1381081.BIY22_11280"/>
<dbReference type="SUPFAM" id="SSF141371">
    <property type="entry name" value="PilZ domain-like"/>
    <property type="match status" value="2"/>
</dbReference>